<feature type="compositionally biased region" description="Basic and acidic residues" evidence="1">
    <location>
        <begin position="484"/>
        <end position="502"/>
    </location>
</feature>
<gene>
    <name evidence="2" type="ORF">DL546_000179</name>
</gene>
<dbReference type="Proteomes" id="UP000275385">
    <property type="component" value="Unassembled WGS sequence"/>
</dbReference>
<feature type="compositionally biased region" description="Basic and acidic residues" evidence="1">
    <location>
        <begin position="9"/>
        <end position="19"/>
    </location>
</feature>
<protein>
    <submittedName>
        <fullName evidence="2">Uncharacterized protein</fullName>
    </submittedName>
</protein>
<evidence type="ECO:0000313" key="3">
    <source>
        <dbReference type="Proteomes" id="UP000275385"/>
    </source>
</evidence>
<feature type="region of interest" description="Disordered" evidence="1">
    <location>
        <begin position="739"/>
        <end position="760"/>
    </location>
</feature>
<feature type="region of interest" description="Disordered" evidence="1">
    <location>
        <begin position="114"/>
        <end position="224"/>
    </location>
</feature>
<reference evidence="2 3" key="1">
    <citation type="submission" date="2018-08" db="EMBL/GenBank/DDBJ databases">
        <title>Draft genome of the lignicolous fungus Coniochaeta pulveracea.</title>
        <authorList>
            <person name="Borstlap C.J."/>
            <person name="De Witt R.N."/>
            <person name="Botha A."/>
            <person name="Volschenk H."/>
        </authorList>
    </citation>
    <scope>NUCLEOTIDE SEQUENCE [LARGE SCALE GENOMIC DNA]</scope>
    <source>
        <strain evidence="2 3">CAB683</strain>
    </source>
</reference>
<dbReference type="EMBL" id="QVQW01000072">
    <property type="protein sequence ID" value="RKU41536.1"/>
    <property type="molecule type" value="Genomic_DNA"/>
</dbReference>
<evidence type="ECO:0000313" key="2">
    <source>
        <dbReference type="EMBL" id="RKU41536.1"/>
    </source>
</evidence>
<feature type="compositionally biased region" description="Polar residues" evidence="1">
    <location>
        <begin position="739"/>
        <end position="750"/>
    </location>
</feature>
<name>A0A420Y0X6_9PEZI</name>
<feature type="region of interest" description="Disordered" evidence="1">
    <location>
        <begin position="478"/>
        <end position="502"/>
    </location>
</feature>
<organism evidence="2 3">
    <name type="scientific">Coniochaeta pulveracea</name>
    <dbReference type="NCBI Taxonomy" id="177199"/>
    <lineage>
        <taxon>Eukaryota</taxon>
        <taxon>Fungi</taxon>
        <taxon>Dikarya</taxon>
        <taxon>Ascomycota</taxon>
        <taxon>Pezizomycotina</taxon>
        <taxon>Sordariomycetes</taxon>
        <taxon>Sordariomycetidae</taxon>
        <taxon>Coniochaetales</taxon>
        <taxon>Coniochaetaceae</taxon>
        <taxon>Coniochaeta</taxon>
    </lineage>
</organism>
<accession>A0A420Y0X6</accession>
<keyword evidence="3" id="KW-1185">Reference proteome</keyword>
<dbReference type="AlphaFoldDB" id="A0A420Y0X6"/>
<evidence type="ECO:0000256" key="1">
    <source>
        <dbReference type="SAM" id="MobiDB-lite"/>
    </source>
</evidence>
<feature type="compositionally biased region" description="Basic and acidic residues" evidence="1">
    <location>
        <begin position="30"/>
        <end position="39"/>
    </location>
</feature>
<proteinExistence type="predicted"/>
<feature type="compositionally biased region" description="Polar residues" evidence="1">
    <location>
        <begin position="207"/>
        <end position="217"/>
    </location>
</feature>
<feature type="region of interest" description="Disordered" evidence="1">
    <location>
        <begin position="1"/>
        <end position="53"/>
    </location>
</feature>
<comment type="caution">
    <text evidence="2">The sequence shown here is derived from an EMBL/GenBank/DDBJ whole genome shotgun (WGS) entry which is preliminary data.</text>
</comment>
<sequence>MDSAGNDKSWWESKFKSDTNQEQIECVLVRPDKREHDGATIHQPSKRSKNDDDMVCSSAKSLEKGFVKHCFSLSNPLVLPTTLKLTLKSNNTANTHETTNKMGKVLHLGAPFDQCQHPSGQNGARRESDTGKRCQMSPVAATINASPSQLRNLGYGPSGTKRQTRAPVSDNEHPRSQPKAPFDAAAVEGWGSGGGSEGESRFSSHSPYDTSSASGSWSPLPVGGKKKKYMWPVDKRDDKDASSPVTAKSNRVSFPFSDVLASYMNQQLTFDLRKTRTKRDEKPRGGERAVPCAGCFTRAVKNGGFTCYHQASSGRACWYCAGHGRKCVPQIPAGLVADTSSWLAASNRLAIGKLGDDAHREEGGRLVDLLGAHSTAPGAENLRVAMAQFTATPQAQTSTFVTLQKQVEERQVRQVEHIATITDLRKRMEVKDIEAKNLMSQYNQLQIQYANLKSQHDLIRSEGDEALQSRLDIPGASGLALSKSETDRDAAREEKESEAARDEYQRKFELINQRLQASERDFNSQLCRKDDELLQTKSRVDCLEQQLEKASENKQRQAGDLTTAIEKGRRLEKEVDSLRVGDAERRQKLQLFTSGLDGGQHSLEKEIERLRTTVEVQASMIHSNRKHFETLRSVMDQTQAIAKFACIDHRAQREQTMTLLEVESHPAQEYLEKFMQQYRKPLREADLTETTSIKDITALLKESEGLIAYLTCRVNDLIASRTTHHDCPLPVATILEPGQQPTTTGHTHATQVPPLRPSNTSLPRIIYKPQTTVQPSSTHQQEERITAPPLDKATRFFCVVEDCEWGPSGPKFGFDRSNKVVAHMRAKHGIIDKRKPQPGLPDNSY</sequence>